<organism evidence="5 6">
    <name type="scientific">Popillia japonica</name>
    <name type="common">Japanese beetle</name>
    <dbReference type="NCBI Taxonomy" id="7064"/>
    <lineage>
        <taxon>Eukaryota</taxon>
        <taxon>Metazoa</taxon>
        <taxon>Ecdysozoa</taxon>
        <taxon>Arthropoda</taxon>
        <taxon>Hexapoda</taxon>
        <taxon>Insecta</taxon>
        <taxon>Pterygota</taxon>
        <taxon>Neoptera</taxon>
        <taxon>Endopterygota</taxon>
        <taxon>Coleoptera</taxon>
        <taxon>Polyphaga</taxon>
        <taxon>Scarabaeiformia</taxon>
        <taxon>Scarabaeidae</taxon>
        <taxon>Rutelinae</taxon>
        <taxon>Popillia</taxon>
    </lineage>
</organism>
<dbReference type="CDD" id="cd23598">
    <property type="entry name" value="TFP_LU_ECD_Babo"/>
    <property type="match status" value="1"/>
</dbReference>
<comment type="subcellular location">
    <subcellularLocation>
        <location evidence="1">Membrane</location>
    </subcellularLocation>
</comment>
<comment type="caution">
    <text evidence="5">The sequence shown here is derived from an EMBL/GenBank/DDBJ whole genome shotgun (WGS) entry which is preliminary data.</text>
</comment>
<gene>
    <name evidence="5" type="ORF">QE152_g6531</name>
</gene>
<dbReference type="Gene3D" id="2.10.60.10">
    <property type="entry name" value="CD59"/>
    <property type="match status" value="1"/>
</dbReference>
<evidence type="ECO:0000256" key="2">
    <source>
        <dbReference type="ARBA" id="ARBA00022729"/>
    </source>
</evidence>
<dbReference type="SUPFAM" id="SSF57302">
    <property type="entry name" value="Snake toxin-like"/>
    <property type="match status" value="1"/>
</dbReference>
<dbReference type="Proteomes" id="UP001458880">
    <property type="component" value="Unassembled WGS sequence"/>
</dbReference>
<keyword evidence="5" id="KW-0808">Transferase</keyword>
<keyword evidence="2" id="KW-0732">Signal</keyword>
<keyword evidence="5" id="KW-0418">Kinase</keyword>
<proteinExistence type="predicted"/>
<dbReference type="InterPro" id="IPR045860">
    <property type="entry name" value="Snake_toxin-like_sf"/>
</dbReference>
<evidence type="ECO:0000256" key="1">
    <source>
        <dbReference type="ARBA" id="ARBA00004370"/>
    </source>
</evidence>
<protein>
    <submittedName>
        <fullName evidence="5">Protein kinase domain</fullName>
    </submittedName>
</protein>
<dbReference type="AlphaFoldDB" id="A0AAW1MIM3"/>
<dbReference type="GO" id="GO:0016020">
    <property type="term" value="C:membrane"/>
    <property type="evidence" value="ECO:0007669"/>
    <property type="project" value="UniProtKB-SubCell"/>
</dbReference>
<feature type="domain" description="Activin types I and II receptor" evidence="4">
    <location>
        <begin position="61"/>
        <end position="135"/>
    </location>
</feature>
<dbReference type="Pfam" id="PF01064">
    <property type="entry name" value="Activin_recp"/>
    <property type="match status" value="1"/>
</dbReference>
<name>A0AAW1MIM3_POPJA</name>
<keyword evidence="3" id="KW-0472">Membrane</keyword>
<evidence type="ECO:0000256" key="3">
    <source>
        <dbReference type="ARBA" id="ARBA00023136"/>
    </source>
</evidence>
<dbReference type="EMBL" id="JASPKY010000044">
    <property type="protein sequence ID" value="KAK9745854.1"/>
    <property type="molecule type" value="Genomic_DNA"/>
</dbReference>
<keyword evidence="6" id="KW-1185">Reference proteome</keyword>
<evidence type="ECO:0000313" key="6">
    <source>
        <dbReference type="Proteomes" id="UP001458880"/>
    </source>
</evidence>
<accession>A0AAW1MIM3</accession>
<sequence>MDPVTETVWKVNFKCYFRMVLVKMENIRQKMHRTFCLRFLCIFWLCQNFCGVLSERKAEKLKCKCDNCPTTNYTCETDGYCFTMTYIGSDGAVKRGYSCLDLDKFFPPGNNLQCKEPPSIKKAQACCNEDDFCNTRVRPLLLSSEELGEFGLIQDDVVEQGNVWHLLTARH</sequence>
<dbReference type="GO" id="GO:0004675">
    <property type="term" value="F:transmembrane receptor protein serine/threonine kinase activity"/>
    <property type="evidence" value="ECO:0007669"/>
    <property type="project" value="InterPro"/>
</dbReference>
<dbReference type="InterPro" id="IPR000472">
    <property type="entry name" value="Activin_recp"/>
</dbReference>
<reference evidence="5 6" key="1">
    <citation type="journal article" date="2024" name="BMC Genomics">
        <title>De novo assembly and annotation of Popillia japonica's genome with initial clues to its potential as an invasive pest.</title>
        <authorList>
            <person name="Cucini C."/>
            <person name="Boschi S."/>
            <person name="Funari R."/>
            <person name="Cardaioli E."/>
            <person name="Iannotti N."/>
            <person name="Marturano G."/>
            <person name="Paoli F."/>
            <person name="Bruttini M."/>
            <person name="Carapelli A."/>
            <person name="Frati F."/>
            <person name="Nardi F."/>
        </authorList>
    </citation>
    <scope>NUCLEOTIDE SEQUENCE [LARGE SCALE GENOMIC DNA]</scope>
    <source>
        <strain evidence="5">DMR45628</strain>
    </source>
</reference>
<evidence type="ECO:0000259" key="4">
    <source>
        <dbReference type="Pfam" id="PF01064"/>
    </source>
</evidence>
<evidence type="ECO:0000313" key="5">
    <source>
        <dbReference type="EMBL" id="KAK9745854.1"/>
    </source>
</evidence>